<comment type="caution">
    <text evidence="1">The sequence shown here is derived from an EMBL/GenBank/DDBJ whole genome shotgun (WGS) entry which is preliminary data.</text>
</comment>
<dbReference type="EMBL" id="QGKV02000759">
    <property type="protein sequence ID" value="KAF3565251.1"/>
    <property type="molecule type" value="Genomic_DNA"/>
</dbReference>
<evidence type="ECO:0000313" key="2">
    <source>
        <dbReference type="Proteomes" id="UP000266723"/>
    </source>
</evidence>
<organism evidence="1 2">
    <name type="scientific">Brassica cretica</name>
    <name type="common">Mustard</name>
    <dbReference type="NCBI Taxonomy" id="69181"/>
    <lineage>
        <taxon>Eukaryota</taxon>
        <taxon>Viridiplantae</taxon>
        <taxon>Streptophyta</taxon>
        <taxon>Embryophyta</taxon>
        <taxon>Tracheophyta</taxon>
        <taxon>Spermatophyta</taxon>
        <taxon>Magnoliopsida</taxon>
        <taxon>eudicotyledons</taxon>
        <taxon>Gunneridae</taxon>
        <taxon>Pentapetalae</taxon>
        <taxon>rosids</taxon>
        <taxon>malvids</taxon>
        <taxon>Brassicales</taxon>
        <taxon>Brassicaceae</taxon>
        <taxon>Brassiceae</taxon>
        <taxon>Brassica</taxon>
    </lineage>
</organism>
<evidence type="ECO:0000313" key="1">
    <source>
        <dbReference type="EMBL" id="KAF3565251.1"/>
    </source>
</evidence>
<dbReference type="Proteomes" id="UP000266723">
    <property type="component" value="Unassembled WGS sequence"/>
</dbReference>
<proteinExistence type="predicted"/>
<reference evidence="1 2" key="1">
    <citation type="journal article" date="2020" name="BMC Genomics">
        <title>Intraspecific diversification of the crop wild relative Brassica cretica Lam. using demographic model selection.</title>
        <authorList>
            <person name="Kioukis A."/>
            <person name="Michalopoulou V.A."/>
            <person name="Briers L."/>
            <person name="Pirintsos S."/>
            <person name="Studholme D.J."/>
            <person name="Pavlidis P."/>
            <person name="Sarris P.F."/>
        </authorList>
    </citation>
    <scope>NUCLEOTIDE SEQUENCE [LARGE SCALE GENOMIC DNA]</scope>
    <source>
        <strain evidence="2">cv. PFS-1207/04</strain>
    </source>
</reference>
<gene>
    <name evidence="1" type="ORF">DY000_02017538</name>
</gene>
<sequence>MIMSFDLLIGVLIYYPMVLISTLDHTIRVCSFYGFDSYQAIKFDYGFSLRFRITLTSSRVEWTTKEMNRELELIGTRADVVASCLIAELGNASCPTC</sequence>
<accession>A0ABQ7CZ91</accession>
<name>A0ABQ7CZ91_BRACR</name>
<protein>
    <submittedName>
        <fullName evidence="1">Uncharacterized protein</fullName>
    </submittedName>
</protein>
<keyword evidence="2" id="KW-1185">Reference proteome</keyword>